<dbReference type="Proteomes" id="UP000191342">
    <property type="component" value="Unassembled WGS sequence"/>
</dbReference>
<dbReference type="AlphaFoldDB" id="A0A1V6SUX3"/>
<sequence length="110" mass="11806">MVDGEIMFVPTIKHSQLPKGDSTFFAKYGDSGALVYTEDSHASTGATEVPLLQCCHTAKTWFSRCGRTDKTGGDGPIKDPDRPAVTEGGNALNPELDWEVKAISTECRSG</sequence>
<evidence type="ECO:0000256" key="1">
    <source>
        <dbReference type="SAM" id="MobiDB-lite"/>
    </source>
</evidence>
<keyword evidence="3" id="KW-1185">Reference proteome</keyword>
<comment type="caution">
    <text evidence="2">The sequence shown here is derived from an EMBL/GenBank/DDBJ whole genome shotgun (WGS) entry which is preliminary data.</text>
</comment>
<evidence type="ECO:0000313" key="2">
    <source>
        <dbReference type="EMBL" id="OQE17805.1"/>
    </source>
</evidence>
<reference evidence="3" key="1">
    <citation type="journal article" date="2017" name="Nat. Microbiol.">
        <title>Global analysis of biosynthetic gene clusters reveals vast potential of secondary metabolite production in Penicillium species.</title>
        <authorList>
            <person name="Nielsen J.C."/>
            <person name="Grijseels S."/>
            <person name="Prigent S."/>
            <person name="Ji B."/>
            <person name="Dainat J."/>
            <person name="Nielsen K.F."/>
            <person name="Frisvad J.C."/>
            <person name="Workman M."/>
            <person name="Nielsen J."/>
        </authorList>
    </citation>
    <scope>NUCLEOTIDE SEQUENCE [LARGE SCALE GENOMIC DNA]</scope>
    <source>
        <strain evidence="3">IBT 14082</strain>
    </source>
</reference>
<protein>
    <submittedName>
        <fullName evidence="2">Uncharacterized protein</fullName>
    </submittedName>
</protein>
<evidence type="ECO:0000313" key="3">
    <source>
        <dbReference type="Proteomes" id="UP000191342"/>
    </source>
</evidence>
<name>A0A1V6SUX3_9EURO</name>
<feature type="region of interest" description="Disordered" evidence="1">
    <location>
        <begin position="69"/>
        <end position="93"/>
    </location>
</feature>
<accession>A0A1V6SUX3</accession>
<organism evidence="2 3">
    <name type="scientific">Penicillium flavigenum</name>
    <dbReference type="NCBI Taxonomy" id="254877"/>
    <lineage>
        <taxon>Eukaryota</taxon>
        <taxon>Fungi</taxon>
        <taxon>Dikarya</taxon>
        <taxon>Ascomycota</taxon>
        <taxon>Pezizomycotina</taxon>
        <taxon>Eurotiomycetes</taxon>
        <taxon>Eurotiomycetidae</taxon>
        <taxon>Eurotiales</taxon>
        <taxon>Aspergillaceae</taxon>
        <taxon>Penicillium</taxon>
    </lineage>
</organism>
<feature type="compositionally biased region" description="Basic and acidic residues" evidence="1">
    <location>
        <begin position="69"/>
        <end position="84"/>
    </location>
</feature>
<proteinExistence type="predicted"/>
<gene>
    <name evidence="2" type="ORF">PENFLA_c023G07651</name>
</gene>
<dbReference type="EMBL" id="MLQL01000023">
    <property type="protein sequence ID" value="OQE17805.1"/>
    <property type="molecule type" value="Genomic_DNA"/>
</dbReference>